<sequence>MKLKMTLAVAALLTIGLSSAAAYADSITFTLTNPTGFVAVTGGSVAFDATVSAPSSNSAAVFLNGDSFNVTAPITLDDGGFISNFPLSLAPGASVTDELFVLTAPPNTPFGTFLGSFTLVGGADGSASNSLGTVNFDLVTTPEPSSVVLLLTGMTILFWVGFKRNLRGWAR</sequence>
<gene>
    <name evidence="3" type="ORF">EDE15_4140</name>
</gene>
<comment type="caution">
    <text evidence="3">The sequence shown here is derived from an EMBL/GenBank/DDBJ whole genome shotgun (WGS) entry which is preliminary data.</text>
</comment>
<evidence type="ECO:0000313" key="4">
    <source>
        <dbReference type="Proteomes" id="UP000269669"/>
    </source>
</evidence>
<feature type="chain" id="PRO_5019103365" evidence="2">
    <location>
        <begin position="25"/>
        <end position="171"/>
    </location>
</feature>
<keyword evidence="4" id="KW-1185">Reference proteome</keyword>
<dbReference type="EMBL" id="RSDW01000001">
    <property type="protein sequence ID" value="RSL18551.1"/>
    <property type="molecule type" value="Genomic_DNA"/>
</dbReference>
<reference evidence="3 4" key="1">
    <citation type="submission" date="2018-12" db="EMBL/GenBank/DDBJ databases">
        <title>Sequencing of bacterial isolates from soil warming experiment in Harvard Forest, Massachusetts, USA.</title>
        <authorList>
            <person name="Deangelis K."/>
        </authorList>
    </citation>
    <scope>NUCLEOTIDE SEQUENCE [LARGE SCALE GENOMIC DNA]</scope>
    <source>
        <strain evidence="3 4">EB153</strain>
    </source>
</reference>
<evidence type="ECO:0000313" key="3">
    <source>
        <dbReference type="EMBL" id="RSL18551.1"/>
    </source>
</evidence>
<keyword evidence="1" id="KW-0812">Transmembrane</keyword>
<keyword evidence="2" id="KW-0732">Signal</keyword>
<evidence type="ECO:0000256" key="2">
    <source>
        <dbReference type="SAM" id="SignalP"/>
    </source>
</evidence>
<dbReference type="NCBIfam" id="TIGR02595">
    <property type="entry name" value="PEP_CTERM"/>
    <property type="match status" value="1"/>
</dbReference>
<protein>
    <submittedName>
        <fullName evidence="3">Putative secreted protein with PEP-CTERM sorting signal</fullName>
    </submittedName>
</protein>
<keyword evidence="1" id="KW-0472">Membrane</keyword>
<organism evidence="3 4">
    <name type="scientific">Edaphobacter aggregans</name>
    <dbReference type="NCBI Taxonomy" id="570835"/>
    <lineage>
        <taxon>Bacteria</taxon>
        <taxon>Pseudomonadati</taxon>
        <taxon>Acidobacteriota</taxon>
        <taxon>Terriglobia</taxon>
        <taxon>Terriglobales</taxon>
        <taxon>Acidobacteriaceae</taxon>
        <taxon>Edaphobacter</taxon>
    </lineage>
</organism>
<feature type="transmembrane region" description="Helical" evidence="1">
    <location>
        <begin position="145"/>
        <end position="162"/>
    </location>
</feature>
<dbReference type="Proteomes" id="UP000269669">
    <property type="component" value="Unassembled WGS sequence"/>
</dbReference>
<accession>A0A428MNS4</accession>
<dbReference type="InterPro" id="IPR013424">
    <property type="entry name" value="Ice-binding_C"/>
</dbReference>
<dbReference type="RefSeq" id="WP_185827261.1">
    <property type="nucleotide sequence ID" value="NZ_RSDW01000001.1"/>
</dbReference>
<evidence type="ECO:0000256" key="1">
    <source>
        <dbReference type="SAM" id="Phobius"/>
    </source>
</evidence>
<feature type="signal peptide" evidence="2">
    <location>
        <begin position="1"/>
        <end position="24"/>
    </location>
</feature>
<dbReference type="AlphaFoldDB" id="A0A428MNS4"/>
<proteinExistence type="predicted"/>
<keyword evidence="1" id="KW-1133">Transmembrane helix</keyword>
<name>A0A428MNS4_9BACT</name>